<feature type="domain" description="Plastocyanin-like" evidence="1">
    <location>
        <begin position="571"/>
        <end position="686"/>
    </location>
</feature>
<organism evidence="3 4">
    <name type="scientific">Anaeromyxobacter oryzae</name>
    <dbReference type="NCBI Taxonomy" id="2918170"/>
    <lineage>
        <taxon>Bacteria</taxon>
        <taxon>Pseudomonadati</taxon>
        <taxon>Myxococcota</taxon>
        <taxon>Myxococcia</taxon>
        <taxon>Myxococcales</taxon>
        <taxon>Cystobacterineae</taxon>
        <taxon>Anaeromyxobacteraceae</taxon>
        <taxon>Anaeromyxobacter</taxon>
    </lineage>
</organism>
<dbReference type="PROSITE" id="PS51318">
    <property type="entry name" value="TAT"/>
    <property type="match status" value="1"/>
</dbReference>
<dbReference type="InterPro" id="IPR011707">
    <property type="entry name" value="Cu-oxidase-like_N"/>
</dbReference>
<name>A0ABM7X2U0_9BACT</name>
<dbReference type="Pfam" id="PF07732">
    <property type="entry name" value="Cu-oxidase_3"/>
    <property type="match status" value="1"/>
</dbReference>
<dbReference type="RefSeq" id="WP_248355412.1">
    <property type="nucleotide sequence ID" value="NZ_AP025591.1"/>
</dbReference>
<evidence type="ECO:0000313" key="3">
    <source>
        <dbReference type="EMBL" id="BDG06105.1"/>
    </source>
</evidence>
<dbReference type="Pfam" id="PF07731">
    <property type="entry name" value="Cu-oxidase_2"/>
    <property type="match status" value="1"/>
</dbReference>
<evidence type="ECO:0008006" key="5">
    <source>
        <dbReference type="Google" id="ProtNLM"/>
    </source>
</evidence>
<accession>A0ABM7X2U0</accession>
<dbReference type="EMBL" id="AP025591">
    <property type="protein sequence ID" value="BDG06105.1"/>
    <property type="molecule type" value="Genomic_DNA"/>
</dbReference>
<dbReference type="SUPFAM" id="SSF49503">
    <property type="entry name" value="Cupredoxins"/>
    <property type="match status" value="3"/>
</dbReference>
<feature type="domain" description="Plastocyanin-like" evidence="2">
    <location>
        <begin position="172"/>
        <end position="206"/>
    </location>
</feature>
<evidence type="ECO:0000313" key="4">
    <source>
        <dbReference type="Proteomes" id="UP001162891"/>
    </source>
</evidence>
<keyword evidence="4" id="KW-1185">Reference proteome</keyword>
<dbReference type="InterPro" id="IPR045087">
    <property type="entry name" value="Cu-oxidase_fam"/>
</dbReference>
<dbReference type="InterPro" id="IPR011706">
    <property type="entry name" value="Cu-oxidase_C"/>
</dbReference>
<evidence type="ECO:0000259" key="2">
    <source>
        <dbReference type="Pfam" id="PF07732"/>
    </source>
</evidence>
<gene>
    <name evidence="3" type="ORF">AMOR_51010</name>
</gene>
<dbReference type="Gene3D" id="2.60.40.420">
    <property type="entry name" value="Cupredoxins - blue copper proteins"/>
    <property type="match status" value="3"/>
</dbReference>
<dbReference type="Proteomes" id="UP001162891">
    <property type="component" value="Chromosome"/>
</dbReference>
<sequence>MKTSDEEVERTQQPGLTRRDLLKITAASGAATAVAAVAGPALADGGTTSGGTCTGLTAIEAFPTSPLILQPFTDPLPVPLAARPIDPATLATWSNKPSGAPGAQDCDGCSHQLWPGMAGTVCESMPQPLVYQNRLQVAAHSFSSSPVRTLVPYKDVNGNTVPAGTVIPKLPDSTIYGFNGRFPGPMINAEYGKPCLVRFENHLDENPQNLDRGDFGAPDWAFLTHLHNAHTACESDGNPHHKPQAYGPGGWVDNLYLNYPAGGDEAEKQSFFWYHDHRMDHTGANVYKGMVGLYPIYDPVLDPGDERRGLRLPGVRTDNGDGSFDVAYDVPLVFYDCRLDDGATPHQDFHNGCGEVHPENWGKTFFRHFPNHGFVGDVFTVNGTAYPVLEVKRRRYRFRLLTAAVSRQFELQFMTSAGGPKSAVSLGYGGDELEGQWRIQDGKQCLKFVEIASGGGLLPNAIVRDSIENWPAMRHEIVVDFTRYLDGTPTKKGDVIYLTDICKMPDGRQASNNSRIGLDPKYKIPLLKIVIGDDAPDDSVMPTAGTPLRAQPALPDLSTLPTRTFELQRGGFGGEIQWLINGHPFDATVPLATVKQGQPEIWVIKNGGGGWTHPMHLHMEEHHVVSRNGKPPTSIPGHQDDTGKDDVIALDPSETVVVVRNFRTFTGRYVAHCHNLAHEDHAMMFGWILSK</sequence>
<protein>
    <recommendedName>
        <fullName evidence="5">Bilirubin oxidase</fullName>
    </recommendedName>
</protein>
<dbReference type="InterPro" id="IPR006311">
    <property type="entry name" value="TAT_signal"/>
</dbReference>
<dbReference type="PANTHER" id="PTHR48267:SF1">
    <property type="entry name" value="BILIRUBIN OXIDASE"/>
    <property type="match status" value="1"/>
</dbReference>
<proteinExistence type="predicted"/>
<reference evidence="4" key="1">
    <citation type="journal article" date="2022" name="Int. J. Syst. Evol. Microbiol.">
        <title>Anaeromyxobacter oryzae sp. nov., Anaeromyxobacter diazotrophicus sp. nov. and Anaeromyxobacter paludicola sp. nov., isolated from paddy soils.</title>
        <authorList>
            <person name="Itoh H."/>
            <person name="Xu Z."/>
            <person name="Mise K."/>
            <person name="Masuda Y."/>
            <person name="Ushijima N."/>
            <person name="Hayakawa C."/>
            <person name="Shiratori Y."/>
            <person name="Senoo K."/>
        </authorList>
    </citation>
    <scope>NUCLEOTIDE SEQUENCE [LARGE SCALE GENOMIC DNA]</scope>
    <source>
        <strain evidence="4">Red232</strain>
    </source>
</reference>
<evidence type="ECO:0000259" key="1">
    <source>
        <dbReference type="Pfam" id="PF07731"/>
    </source>
</evidence>
<dbReference type="PANTHER" id="PTHR48267">
    <property type="entry name" value="CUPREDOXIN SUPERFAMILY PROTEIN"/>
    <property type="match status" value="1"/>
</dbReference>
<dbReference type="InterPro" id="IPR008972">
    <property type="entry name" value="Cupredoxin"/>
</dbReference>